<name>A0A975D701_9SPHN</name>
<evidence type="ECO:0000313" key="1">
    <source>
        <dbReference type="EMBL" id="QTH24081.1"/>
    </source>
</evidence>
<dbReference type="EMBL" id="CP059319">
    <property type="protein sequence ID" value="QTH24081.1"/>
    <property type="molecule type" value="Genomic_DNA"/>
</dbReference>
<gene>
    <name evidence="1" type="ORF">HRJ34_11560</name>
</gene>
<dbReference type="AlphaFoldDB" id="A0A975D701"/>
<sequence>MIATTGRALIRDESGRAPYKLVFGSCLVAFAAAMSSPAFQANPLLGRTVHELRQQLPATLDTIRTAMGG</sequence>
<organism evidence="1 2">
    <name type="scientific">Rhizorhabdus wittichii</name>
    <dbReference type="NCBI Taxonomy" id="160791"/>
    <lineage>
        <taxon>Bacteria</taxon>
        <taxon>Pseudomonadati</taxon>
        <taxon>Pseudomonadota</taxon>
        <taxon>Alphaproteobacteria</taxon>
        <taxon>Sphingomonadales</taxon>
        <taxon>Sphingomonadaceae</taxon>
        <taxon>Rhizorhabdus</taxon>
    </lineage>
</organism>
<protein>
    <submittedName>
        <fullName evidence="1">Uncharacterized protein</fullName>
    </submittedName>
</protein>
<accession>A0A975D701</accession>
<reference evidence="1" key="2">
    <citation type="submission" date="2021-04" db="EMBL/GenBank/DDBJ databases">
        <title>Isolation and genomic analysis of the ibuprofen-degrading bacterium Sphingomonas strain MPO218.</title>
        <authorList>
            <person name="Aulestia M."/>
            <person name="Flores A."/>
            <person name="Mangas E.L."/>
            <person name="Perez-Pulido A.J."/>
            <person name="Santero E."/>
            <person name="Camacho E.M."/>
        </authorList>
    </citation>
    <scope>NUCLEOTIDE SEQUENCE</scope>
    <source>
        <strain evidence="1">MPO218</strain>
    </source>
</reference>
<dbReference type="RefSeq" id="WP_016744119.1">
    <property type="nucleotide sequence ID" value="NZ_CP059319.1"/>
</dbReference>
<evidence type="ECO:0000313" key="2">
    <source>
        <dbReference type="Proteomes" id="UP000664914"/>
    </source>
</evidence>
<dbReference type="Proteomes" id="UP000664914">
    <property type="component" value="Chromosome"/>
</dbReference>
<proteinExistence type="predicted"/>
<reference evidence="1" key="1">
    <citation type="submission" date="2020-07" db="EMBL/GenBank/DDBJ databases">
        <authorList>
            <person name="Camacho E."/>
        </authorList>
    </citation>
    <scope>NUCLEOTIDE SEQUENCE</scope>
    <source>
        <strain evidence="1">MPO218</strain>
    </source>
</reference>